<dbReference type="InterPro" id="IPR006110">
    <property type="entry name" value="Pol_omega/Rpo6/RPB6"/>
</dbReference>
<comment type="subunit">
    <text evidence="11">The RNAP catalytic core consists of 2 alpha, 1 beta, 1 beta' and 1 omega subunit. When a sigma factor is associated with the core the holoenzyme is formed, which can initiate transcription.</text>
</comment>
<dbReference type="InterPro" id="IPR003716">
    <property type="entry name" value="DNA-dir_RNA_pol_omega"/>
</dbReference>
<evidence type="ECO:0000256" key="11">
    <source>
        <dbReference type="HAMAP-Rule" id="MF_00366"/>
    </source>
</evidence>
<evidence type="ECO:0000256" key="3">
    <source>
        <dbReference type="ARBA" id="ARBA00013725"/>
    </source>
</evidence>
<dbReference type="EMBL" id="DTHB01000050">
    <property type="protein sequence ID" value="HGB15167.1"/>
    <property type="molecule type" value="Genomic_DNA"/>
</dbReference>
<dbReference type="GO" id="GO:0000428">
    <property type="term" value="C:DNA-directed RNA polymerase complex"/>
    <property type="evidence" value="ECO:0007669"/>
    <property type="project" value="UniProtKB-KW"/>
</dbReference>
<evidence type="ECO:0000256" key="1">
    <source>
        <dbReference type="ARBA" id="ARBA00006711"/>
    </source>
</evidence>
<evidence type="ECO:0000256" key="10">
    <source>
        <dbReference type="ARBA" id="ARBA00048552"/>
    </source>
</evidence>
<keyword evidence="4 11" id="KW-0240">DNA-directed RNA polymerase</keyword>
<dbReference type="PANTHER" id="PTHR34476:SF1">
    <property type="entry name" value="DNA-DIRECTED RNA POLYMERASE SUBUNIT OMEGA"/>
    <property type="match status" value="1"/>
</dbReference>
<keyword evidence="5 11" id="KW-0808">Transferase</keyword>
<dbReference type="SMART" id="SM01409">
    <property type="entry name" value="RNA_pol_Rpb6"/>
    <property type="match status" value="1"/>
</dbReference>
<proteinExistence type="inferred from homology"/>
<dbReference type="GO" id="GO:0006351">
    <property type="term" value="P:DNA-templated transcription"/>
    <property type="evidence" value="ECO:0007669"/>
    <property type="project" value="UniProtKB-UniRule"/>
</dbReference>
<organism evidence="12">
    <name type="scientific">Desulfobacca acetoxidans</name>
    <dbReference type="NCBI Taxonomy" id="60893"/>
    <lineage>
        <taxon>Bacteria</taxon>
        <taxon>Pseudomonadati</taxon>
        <taxon>Thermodesulfobacteriota</taxon>
        <taxon>Desulfobaccia</taxon>
        <taxon>Desulfobaccales</taxon>
        <taxon>Desulfobaccaceae</taxon>
        <taxon>Desulfobacca</taxon>
    </lineage>
</organism>
<gene>
    <name evidence="11" type="primary">rpoZ</name>
    <name evidence="12" type="ORF">ENV62_08045</name>
</gene>
<protein>
    <recommendedName>
        <fullName evidence="3 11">DNA-directed RNA polymerase subunit omega</fullName>
        <shortName evidence="11">RNAP omega subunit</shortName>
        <ecNumber evidence="2 11">2.7.7.6</ecNumber>
    </recommendedName>
    <alternativeName>
        <fullName evidence="9 11">RNA polymerase omega subunit</fullName>
    </alternativeName>
    <alternativeName>
        <fullName evidence="8 11">Transcriptase subunit omega</fullName>
    </alternativeName>
</protein>
<evidence type="ECO:0000256" key="8">
    <source>
        <dbReference type="ARBA" id="ARBA00029924"/>
    </source>
</evidence>
<dbReference type="PANTHER" id="PTHR34476">
    <property type="entry name" value="DNA-DIRECTED RNA POLYMERASE SUBUNIT OMEGA"/>
    <property type="match status" value="1"/>
</dbReference>
<evidence type="ECO:0000256" key="5">
    <source>
        <dbReference type="ARBA" id="ARBA00022679"/>
    </source>
</evidence>
<evidence type="ECO:0000313" key="12">
    <source>
        <dbReference type="EMBL" id="HGB15167.1"/>
    </source>
</evidence>
<dbReference type="Pfam" id="PF01192">
    <property type="entry name" value="RNA_pol_Rpb6"/>
    <property type="match status" value="1"/>
</dbReference>
<comment type="caution">
    <text evidence="12">The sequence shown here is derived from an EMBL/GenBank/DDBJ whole genome shotgun (WGS) entry which is preliminary data.</text>
</comment>
<dbReference type="HAMAP" id="MF_00366">
    <property type="entry name" value="RNApol_bact_RpoZ"/>
    <property type="match status" value="1"/>
</dbReference>
<dbReference type="EC" id="2.7.7.6" evidence="2 11"/>
<evidence type="ECO:0000256" key="2">
    <source>
        <dbReference type="ARBA" id="ARBA00012418"/>
    </source>
</evidence>
<sequence>MARVTIEDCLRKVPNRFALVHMAAKRVRQFYKGAPPLVKGDNKEIVMALREVAQGKVVATTPLPALPEKTFRET</sequence>
<dbReference type="AlphaFoldDB" id="A0A7C3SLG0"/>
<dbReference type="Gene3D" id="3.90.940.10">
    <property type="match status" value="1"/>
</dbReference>
<dbReference type="SUPFAM" id="SSF63562">
    <property type="entry name" value="RPB6/omega subunit-like"/>
    <property type="match status" value="1"/>
</dbReference>
<name>A0A7C3SLG0_9BACT</name>
<accession>A0A7C3SLG0</accession>
<dbReference type="NCBIfam" id="TIGR00690">
    <property type="entry name" value="rpoZ"/>
    <property type="match status" value="1"/>
</dbReference>
<evidence type="ECO:0000256" key="6">
    <source>
        <dbReference type="ARBA" id="ARBA00022695"/>
    </source>
</evidence>
<keyword evidence="6 11" id="KW-0548">Nucleotidyltransferase</keyword>
<evidence type="ECO:0000256" key="4">
    <source>
        <dbReference type="ARBA" id="ARBA00022478"/>
    </source>
</evidence>
<reference evidence="12" key="1">
    <citation type="journal article" date="2020" name="mSystems">
        <title>Genome- and Community-Level Interaction Insights into Carbon Utilization and Element Cycling Functions of Hydrothermarchaeota in Hydrothermal Sediment.</title>
        <authorList>
            <person name="Zhou Z."/>
            <person name="Liu Y."/>
            <person name="Xu W."/>
            <person name="Pan J."/>
            <person name="Luo Z.H."/>
            <person name="Li M."/>
        </authorList>
    </citation>
    <scope>NUCLEOTIDE SEQUENCE [LARGE SCALE GENOMIC DNA]</scope>
    <source>
        <strain evidence="12">SpSt-776</strain>
    </source>
</reference>
<evidence type="ECO:0000256" key="9">
    <source>
        <dbReference type="ARBA" id="ARBA00030998"/>
    </source>
</evidence>
<keyword evidence="7 11" id="KW-0804">Transcription</keyword>
<dbReference type="InterPro" id="IPR036161">
    <property type="entry name" value="RPB6/omega-like_sf"/>
</dbReference>
<comment type="catalytic activity">
    <reaction evidence="10 11">
        <text>RNA(n) + a ribonucleoside 5'-triphosphate = RNA(n+1) + diphosphate</text>
        <dbReference type="Rhea" id="RHEA:21248"/>
        <dbReference type="Rhea" id="RHEA-COMP:14527"/>
        <dbReference type="Rhea" id="RHEA-COMP:17342"/>
        <dbReference type="ChEBI" id="CHEBI:33019"/>
        <dbReference type="ChEBI" id="CHEBI:61557"/>
        <dbReference type="ChEBI" id="CHEBI:140395"/>
        <dbReference type="EC" id="2.7.7.6"/>
    </reaction>
</comment>
<dbReference type="GO" id="GO:0003677">
    <property type="term" value="F:DNA binding"/>
    <property type="evidence" value="ECO:0007669"/>
    <property type="project" value="UniProtKB-UniRule"/>
</dbReference>
<dbReference type="GO" id="GO:0003899">
    <property type="term" value="F:DNA-directed RNA polymerase activity"/>
    <property type="evidence" value="ECO:0007669"/>
    <property type="project" value="UniProtKB-UniRule"/>
</dbReference>
<comment type="similarity">
    <text evidence="1 11">Belongs to the RNA polymerase subunit omega family.</text>
</comment>
<comment type="function">
    <text evidence="11">Promotes RNA polymerase assembly. Latches the N- and C-terminal regions of the beta' subunit thereby facilitating its interaction with the beta and alpha subunits.</text>
</comment>
<evidence type="ECO:0000256" key="7">
    <source>
        <dbReference type="ARBA" id="ARBA00023163"/>
    </source>
</evidence>